<evidence type="ECO:0000256" key="1">
    <source>
        <dbReference type="SAM" id="Coils"/>
    </source>
</evidence>
<evidence type="ECO:0000313" key="5">
    <source>
        <dbReference type="Proteomes" id="UP000008461"/>
    </source>
</evidence>
<keyword evidence="3" id="KW-1133">Transmembrane helix</keyword>
<dbReference type="KEGG" id="hhy:Halhy_0563"/>
<gene>
    <name evidence="4" type="ordered locus">Halhy_0563</name>
</gene>
<keyword evidence="3" id="KW-0812">Transmembrane</keyword>
<feature type="transmembrane region" description="Helical" evidence="3">
    <location>
        <begin position="12"/>
        <end position="30"/>
    </location>
</feature>
<proteinExistence type="predicted"/>
<dbReference type="EMBL" id="CP002691">
    <property type="protein sequence ID" value="AEE48473.1"/>
    <property type="molecule type" value="Genomic_DNA"/>
</dbReference>
<keyword evidence="1" id="KW-0175">Coiled coil</keyword>
<accession>F4L0G1</accession>
<organism evidence="4 5">
    <name type="scientific">Haliscomenobacter hydrossis (strain ATCC 27775 / DSM 1100 / LMG 10767 / O)</name>
    <dbReference type="NCBI Taxonomy" id="760192"/>
    <lineage>
        <taxon>Bacteria</taxon>
        <taxon>Pseudomonadati</taxon>
        <taxon>Bacteroidota</taxon>
        <taxon>Saprospiria</taxon>
        <taxon>Saprospirales</taxon>
        <taxon>Haliscomenobacteraceae</taxon>
        <taxon>Haliscomenobacter</taxon>
    </lineage>
</organism>
<keyword evidence="5" id="KW-1185">Reference proteome</keyword>
<dbReference type="RefSeq" id="WP_013763037.1">
    <property type="nucleotide sequence ID" value="NC_015510.1"/>
</dbReference>
<evidence type="ECO:0000256" key="3">
    <source>
        <dbReference type="SAM" id="Phobius"/>
    </source>
</evidence>
<evidence type="ECO:0000256" key="2">
    <source>
        <dbReference type="SAM" id="MobiDB-lite"/>
    </source>
</evidence>
<dbReference type="Proteomes" id="UP000008461">
    <property type="component" value="Chromosome"/>
</dbReference>
<evidence type="ECO:0000313" key="4">
    <source>
        <dbReference type="EMBL" id="AEE48473.1"/>
    </source>
</evidence>
<dbReference type="AlphaFoldDB" id="F4L0G1"/>
<dbReference type="STRING" id="760192.Halhy_0563"/>
<sequence length="134" mass="15263">MTIPTNSLTTFISSGLVFLLLGGFFGGEIVRKRQHKAEIKEILQKQQDILKQMELARQVALENEKKALNQIDSIYSILDVLAVREINARSSIGKVRDRINNNGKVMDKLKEELSKQSKESGFSFYPIQQTSQHR</sequence>
<dbReference type="HOGENOM" id="CLU_1893269_0_0_10"/>
<name>F4L0G1_HALH1</name>
<keyword evidence="3" id="KW-0472">Membrane</keyword>
<protein>
    <submittedName>
        <fullName evidence="4">Uncharacterized protein</fullName>
    </submittedName>
</protein>
<feature type="coiled-coil region" evidence="1">
    <location>
        <begin position="32"/>
        <end position="63"/>
    </location>
</feature>
<reference key="2">
    <citation type="submission" date="2011-04" db="EMBL/GenBank/DDBJ databases">
        <title>Complete sequence of chromosome of Haliscomenobacter hydrossis DSM 1100.</title>
        <authorList>
            <consortium name="US DOE Joint Genome Institute (JGI-PGF)"/>
            <person name="Lucas S."/>
            <person name="Han J."/>
            <person name="Lapidus A."/>
            <person name="Bruce D."/>
            <person name="Goodwin L."/>
            <person name="Pitluck S."/>
            <person name="Peters L."/>
            <person name="Kyrpides N."/>
            <person name="Mavromatis K."/>
            <person name="Ivanova N."/>
            <person name="Ovchinnikova G."/>
            <person name="Pagani I."/>
            <person name="Daligault H."/>
            <person name="Detter J.C."/>
            <person name="Han C."/>
            <person name="Land M."/>
            <person name="Hauser L."/>
            <person name="Markowitz V."/>
            <person name="Cheng J.-F."/>
            <person name="Hugenholtz P."/>
            <person name="Woyke T."/>
            <person name="Wu D."/>
            <person name="Verbarg S."/>
            <person name="Frueling A."/>
            <person name="Brambilla E."/>
            <person name="Klenk H.-P."/>
            <person name="Eisen J.A."/>
        </authorList>
    </citation>
    <scope>NUCLEOTIDE SEQUENCE</scope>
    <source>
        <strain>DSM 1100</strain>
    </source>
</reference>
<feature type="region of interest" description="Disordered" evidence="2">
    <location>
        <begin position="115"/>
        <end position="134"/>
    </location>
</feature>
<reference evidence="4 5" key="1">
    <citation type="journal article" date="2011" name="Stand. Genomic Sci.">
        <title>Complete genome sequence of Haliscomenobacter hydrossis type strain (O).</title>
        <authorList>
            <consortium name="US DOE Joint Genome Institute (JGI-PGF)"/>
            <person name="Daligault H."/>
            <person name="Lapidus A."/>
            <person name="Zeytun A."/>
            <person name="Nolan M."/>
            <person name="Lucas S."/>
            <person name="Del Rio T.G."/>
            <person name="Tice H."/>
            <person name="Cheng J.F."/>
            <person name="Tapia R."/>
            <person name="Han C."/>
            <person name="Goodwin L."/>
            <person name="Pitluck S."/>
            <person name="Liolios K."/>
            <person name="Pagani I."/>
            <person name="Ivanova N."/>
            <person name="Huntemann M."/>
            <person name="Mavromatis K."/>
            <person name="Mikhailova N."/>
            <person name="Pati A."/>
            <person name="Chen A."/>
            <person name="Palaniappan K."/>
            <person name="Land M."/>
            <person name="Hauser L."/>
            <person name="Brambilla E.M."/>
            <person name="Rohde M."/>
            <person name="Verbarg S."/>
            <person name="Goker M."/>
            <person name="Bristow J."/>
            <person name="Eisen J.A."/>
            <person name="Markowitz V."/>
            <person name="Hugenholtz P."/>
            <person name="Kyrpides N.C."/>
            <person name="Klenk H.P."/>
            <person name="Woyke T."/>
        </authorList>
    </citation>
    <scope>NUCLEOTIDE SEQUENCE [LARGE SCALE GENOMIC DNA]</scope>
    <source>
        <strain evidence="5">ATCC 27775 / DSM 1100 / LMG 10767 / O</strain>
    </source>
</reference>